<dbReference type="Proteomes" id="UP001482620">
    <property type="component" value="Unassembled WGS sequence"/>
</dbReference>
<evidence type="ECO:0000313" key="3">
    <source>
        <dbReference type="Proteomes" id="UP001482620"/>
    </source>
</evidence>
<accession>A0ABV0U9G9</accession>
<reference evidence="2 3" key="1">
    <citation type="submission" date="2021-06" db="EMBL/GenBank/DDBJ databases">
        <authorList>
            <person name="Palmer J.M."/>
        </authorList>
    </citation>
    <scope>NUCLEOTIDE SEQUENCE [LARGE SCALE GENOMIC DNA]</scope>
    <source>
        <strain evidence="3">if_2019</strain>
        <tissue evidence="2">Muscle</tissue>
    </source>
</reference>
<evidence type="ECO:0000256" key="1">
    <source>
        <dbReference type="SAM" id="MobiDB-lite"/>
    </source>
</evidence>
<feature type="region of interest" description="Disordered" evidence="1">
    <location>
        <begin position="128"/>
        <end position="150"/>
    </location>
</feature>
<organism evidence="2 3">
    <name type="scientific">Ilyodon furcidens</name>
    <name type="common">goldbreast splitfin</name>
    <dbReference type="NCBI Taxonomy" id="33524"/>
    <lineage>
        <taxon>Eukaryota</taxon>
        <taxon>Metazoa</taxon>
        <taxon>Chordata</taxon>
        <taxon>Craniata</taxon>
        <taxon>Vertebrata</taxon>
        <taxon>Euteleostomi</taxon>
        <taxon>Actinopterygii</taxon>
        <taxon>Neopterygii</taxon>
        <taxon>Teleostei</taxon>
        <taxon>Neoteleostei</taxon>
        <taxon>Acanthomorphata</taxon>
        <taxon>Ovalentaria</taxon>
        <taxon>Atherinomorphae</taxon>
        <taxon>Cyprinodontiformes</taxon>
        <taxon>Goodeidae</taxon>
        <taxon>Ilyodon</taxon>
    </lineage>
</organism>
<proteinExistence type="predicted"/>
<sequence length="150" mass="16769">MPETIRAREELRKALGGQEVLPDDWTTTANAVRETGFSWPGAPCRLCWISLKAPRRKTPDSVSLLEPTSWKLRTILPSVRSPACPPSISCWKHLPKRSQVTERDTAFSTESHRLPNLASVDRFTLPGTFNSKSDMPSPIVLTPPDDQPNH</sequence>
<dbReference type="EMBL" id="JAHRIQ010062054">
    <property type="protein sequence ID" value="MEQ2241818.1"/>
    <property type="molecule type" value="Genomic_DNA"/>
</dbReference>
<name>A0ABV0U9G9_9TELE</name>
<protein>
    <submittedName>
        <fullName evidence="2">Uncharacterized protein</fullName>
    </submittedName>
</protein>
<evidence type="ECO:0000313" key="2">
    <source>
        <dbReference type="EMBL" id="MEQ2241818.1"/>
    </source>
</evidence>
<keyword evidence="3" id="KW-1185">Reference proteome</keyword>
<gene>
    <name evidence="2" type="ORF">ILYODFUR_029228</name>
</gene>
<comment type="caution">
    <text evidence="2">The sequence shown here is derived from an EMBL/GenBank/DDBJ whole genome shotgun (WGS) entry which is preliminary data.</text>
</comment>